<accession>A0A511D7T3</accession>
<evidence type="ECO:0000256" key="1">
    <source>
        <dbReference type="ARBA" id="ARBA00003670"/>
    </source>
</evidence>
<sequence>MHAVATAPGPAHGPPVVLLDVAARHGIQLRLFHGRGGGPTRDSSAARAAYREFLSHLGLGEFFRTATPVDELGRLNVGSRPSRRPGGARSLAELRAIPWAFGWTQTRMIVPGWYGLVAARDEGHGPVIEDMRDWTFFTNLLGSSAYLEPLHHLQVELLARRRRAMAAGTEPDPDLRRALLLTVNGIAAGLRNTGERTLTDH</sequence>
<dbReference type="OrthoDB" id="9768133at2"/>
<dbReference type="STRING" id="1123024.GCA_000423625_03090"/>
<dbReference type="AlphaFoldDB" id="A0A511D7T3"/>
<keyword evidence="4" id="KW-1185">Reference proteome</keyword>
<comment type="function">
    <text evidence="1">Forms oxaloacetate, a four-carbon dicarboxylic acid source for the tricarboxylic acid cycle.</text>
</comment>
<dbReference type="PANTHER" id="PTHR30523">
    <property type="entry name" value="PHOSPHOENOLPYRUVATE CARBOXYLASE"/>
    <property type="match status" value="1"/>
</dbReference>
<dbReference type="PANTHER" id="PTHR30523:SF6">
    <property type="entry name" value="PHOSPHOENOLPYRUVATE CARBOXYLASE"/>
    <property type="match status" value="1"/>
</dbReference>
<name>A0A511D7T3_9PSEU</name>
<evidence type="ECO:0000313" key="3">
    <source>
        <dbReference type="EMBL" id="GEL20822.1"/>
    </source>
</evidence>
<dbReference type="SUPFAM" id="SSF51621">
    <property type="entry name" value="Phosphoenolpyruvate/pyruvate domain"/>
    <property type="match status" value="1"/>
</dbReference>
<dbReference type="GO" id="GO:0015977">
    <property type="term" value="P:carbon fixation"/>
    <property type="evidence" value="ECO:0007669"/>
    <property type="project" value="InterPro"/>
</dbReference>
<dbReference type="GO" id="GO:0008964">
    <property type="term" value="F:phosphoenolpyruvate carboxylase activity"/>
    <property type="evidence" value="ECO:0007669"/>
    <property type="project" value="InterPro"/>
</dbReference>
<reference evidence="3 4" key="1">
    <citation type="submission" date="2019-07" db="EMBL/GenBank/DDBJ databases">
        <title>Whole genome shotgun sequence of Pseudonocardia asaccharolytica NBRC 16224.</title>
        <authorList>
            <person name="Hosoyama A."/>
            <person name="Uohara A."/>
            <person name="Ohji S."/>
            <person name="Ichikawa N."/>
        </authorList>
    </citation>
    <scope>NUCLEOTIDE SEQUENCE [LARGE SCALE GENOMIC DNA]</scope>
    <source>
        <strain evidence="3 4">NBRC 16224</strain>
    </source>
</reference>
<dbReference type="GO" id="GO:0005829">
    <property type="term" value="C:cytosol"/>
    <property type="evidence" value="ECO:0007669"/>
    <property type="project" value="TreeGrafter"/>
</dbReference>
<comment type="caution">
    <text evidence="3">The sequence shown here is derived from an EMBL/GenBank/DDBJ whole genome shotgun (WGS) entry which is preliminary data.</text>
</comment>
<evidence type="ECO:0000313" key="4">
    <source>
        <dbReference type="Proteomes" id="UP000321328"/>
    </source>
</evidence>
<dbReference type="Proteomes" id="UP000321328">
    <property type="component" value="Unassembled WGS sequence"/>
</dbReference>
<gene>
    <name evidence="3" type="ORF">PA7_46590</name>
</gene>
<organism evidence="3 4">
    <name type="scientific">Pseudonocardia asaccharolytica DSM 44247 = NBRC 16224</name>
    <dbReference type="NCBI Taxonomy" id="1123024"/>
    <lineage>
        <taxon>Bacteria</taxon>
        <taxon>Bacillati</taxon>
        <taxon>Actinomycetota</taxon>
        <taxon>Actinomycetes</taxon>
        <taxon>Pseudonocardiales</taxon>
        <taxon>Pseudonocardiaceae</taxon>
        <taxon>Pseudonocardia</taxon>
    </lineage>
</organism>
<dbReference type="GO" id="GO:0006099">
    <property type="term" value="P:tricarboxylic acid cycle"/>
    <property type="evidence" value="ECO:0007669"/>
    <property type="project" value="InterPro"/>
</dbReference>
<dbReference type="InterPro" id="IPR021135">
    <property type="entry name" value="PEP_COase"/>
</dbReference>
<dbReference type="EMBL" id="BJVI01000096">
    <property type="protein sequence ID" value="GEL20822.1"/>
    <property type="molecule type" value="Genomic_DNA"/>
</dbReference>
<dbReference type="Pfam" id="PF00311">
    <property type="entry name" value="PEPcase"/>
    <property type="match status" value="2"/>
</dbReference>
<dbReference type="InterPro" id="IPR015813">
    <property type="entry name" value="Pyrv/PenolPyrv_kinase-like_dom"/>
</dbReference>
<dbReference type="RefSeq" id="WP_084796170.1">
    <property type="nucleotide sequence ID" value="NZ_AUII01000013.1"/>
</dbReference>
<evidence type="ECO:0000256" key="2">
    <source>
        <dbReference type="ARBA" id="ARBA00022419"/>
    </source>
</evidence>
<protein>
    <recommendedName>
        <fullName evidence="2">Phosphoenolpyruvate carboxylase</fullName>
    </recommendedName>
</protein>
<proteinExistence type="predicted"/>